<dbReference type="AlphaFoldDB" id="X1L9Q2"/>
<feature type="non-terminal residue" evidence="1">
    <location>
        <position position="78"/>
    </location>
</feature>
<comment type="caution">
    <text evidence="1">The sequence shown here is derived from an EMBL/GenBank/DDBJ whole genome shotgun (WGS) entry which is preliminary data.</text>
</comment>
<dbReference type="EMBL" id="BARU01046080">
    <property type="protein sequence ID" value="GAH99149.1"/>
    <property type="molecule type" value="Genomic_DNA"/>
</dbReference>
<gene>
    <name evidence="1" type="ORF">S03H2_69657</name>
</gene>
<organism evidence="1">
    <name type="scientific">marine sediment metagenome</name>
    <dbReference type="NCBI Taxonomy" id="412755"/>
    <lineage>
        <taxon>unclassified sequences</taxon>
        <taxon>metagenomes</taxon>
        <taxon>ecological metagenomes</taxon>
    </lineage>
</organism>
<evidence type="ECO:0000313" key="1">
    <source>
        <dbReference type="EMBL" id="GAH99149.1"/>
    </source>
</evidence>
<reference evidence="1" key="1">
    <citation type="journal article" date="2014" name="Front. Microbiol.">
        <title>High frequency of phylogenetically diverse reductive dehalogenase-homologous genes in deep subseafloor sedimentary metagenomes.</title>
        <authorList>
            <person name="Kawai M."/>
            <person name="Futagami T."/>
            <person name="Toyoda A."/>
            <person name="Takaki Y."/>
            <person name="Nishi S."/>
            <person name="Hori S."/>
            <person name="Arai W."/>
            <person name="Tsubouchi T."/>
            <person name="Morono Y."/>
            <person name="Uchiyama I."/>
            <person name="Ito T."/>
            <person name="Fujiyama A."/>
            <person name="Inagaki F."/>
            <person name="Takami H."/>
        </authorList>
    </citation>
    <scope>NUCLEOTIDE SEQUENCE</scope>
    <source>
        <strain evidence="1">Expedition CK06-06</strain>
    </source>
</reference>
<name>X1L9Q2_9ZZZZ</name>
<sequence length="78" mass="9372">MVYWSQPQWWNTTPIRHGYGNVFSFADGHAEYWKWKDQRTIDLAIKCYEANTPEAWSYPESYQEDNPDLIRVTRAVWG</sequence>
<proteinExistence type="predicted"/>
<accession>X1L9Q2</accession>
<protein>
    <submittedName>
        <fullName evidence="1">Uncharacterized protein</fullName>
    </submittedName>
</protein>